<dbReference type="GO" id="GO:0004557">
    <property type="term" value="F:alpha-galactosidase activity"/>
    <property type="evidence" value="ECO:0007669"/>
    <property type="project" value="UniProtKB-EC"/>
</dbReference>
<dbReference type="PANTHER" id="PTHR35273">
    <property type="entry name" value="ALPHA-1,4 POLYGALACTOSAMINIDASE, PUTATIVE (AFU_ORTHOLOGUE AFUA_3G07890)-RELATED"/>
    <property type="match status" value="1"/>
</dbReference>
<feature type="chain" id="PRO_5001775739" description="alpha-galactosidase" evidence="4">
    <location>
        <begin position="17"/>
        <end position="424"/>
    </location>
</feature>
<reference evidence="6 7" key="1">
    <citation type="journal article" date="2014" name="Genome Announc.">
        <title>Draft genome sequence of the pathogenic fungus Scedosporium apiospermum.</title>
        <authorList>
            <person name="Vandeputte P."/>
            <person name="Ghamrawi S."/>
            <person name="Rechenmann M."/>
            <person name="Iltis A."/>
            <person name="Giraud S."/>
            <person name="Fleury M."/>
            <person name="Thornton C."/>
            <person name="Delhaes L."/>
            <person name="Meyer W."/>
            <person name="Papon N."/>
            <person name="Bouchara J.P."/>
        </authorList>
    </citation>
    <scope>NUCLEOTIDE SEQUENCE [LARGE SCALE GENOMIC DNA]</scope>
    <source>
        <strain evidence="6 7">IHEM 14462</strain>
    </source>
</reference>
<protein>
    <recommendedName>
        <fullName evidence="2">alpha-galactosidase</fullName>
        <ecNumber evidence="2">3.2.1.22</ecNumber>
    </recommendedName>
</protein>
<dbReference type="KEGG" id="sapo:SAPIO_CDS1899"/>
<dbReference type="EC" id="3.2.1.22" evidence="2"/>
<feature type="domain" description="Glycoside-hydrolase family GH114 TIM-barrel" evidence="5">
    <location>
        <begin position="138"/>
        <end position="396"/>
    </location>
</feature>
<gene>
    <name evidence="6" type="ORF">SAPIO_CDS1899</name>
</gene>
<feature type="compositionally biased region" description="Polar residues" evidence="3">
    <location>
        <begin position="61"/>
        <end position="80"/>
    </location>
</feature>
<dbReference type="OrthoDB" id="2108802at2759"/>
<dbReference type="PANTHER" id="PTHR35273:SF2">
    <property type="entry name" value="ALPHA-GALACTOSIDASE"/>
    <property type="match status" value="1"/>
</dbReference>
<feature type="region of interest" description="Disordered" evidence="3">
    <location>
        <begin position="14"/>
        <end position="131"/>
    </location>
</feature>
<name>A0A084GE01_PSEDA</name>
<comment type="caution">
    <text evidence="6">The sequence shown here is derived from an EMBL/GenBank/DDBJ whole genome shotgun (WGS) entry which is preliminary data.</text>
</comment>
<feature type="compositionally biased region" description="Low complexity" evidence="3">
    <location>
        <begin position="87"/>
        <end position="120"/>
    </location>
</feature>
<dbReference type="InterPro" id="IPR013785">
    <property type="entry name" value="Aldolase_TIM"/>
</dbReference>
<evidence type="ECO:0000313" key="6">
    <source>
        <dbReference type="EMBL" id="KEZ45563.1"/>
    </source>
</evidence>
<keyword evidence="7" id="KW-1185">Reference proteome</keyword>
<feature type="compositionally biased region" description="Polar residues" evidence="3">
    <location>
        <begin position="121"/>
        <end position="130"/>
    </location>
</feature>
<organism evidence="6 7">
    <name type="scientific">Pseudallescheria apiosperma</name>
    <name type="common">Scedosporium apiospermum</name>
    <dbReference type="NCBI Taxonomy" id="563466"/>
    <lineage>
        <taxon>Eukaryota</taxon>
        <taxon>Fungi</taxon>
        <taxon>Dikarya</taxon>
        <taxon>Ascomycota</taxon>
        <taxon>Pezizomycotina</taxon>
        <taxon>Sordariomycetes</taxon>
        <taxon>Hypocreomycetidae</taxon>
        <taxon>Microascales</taxon>
        <taxon>Microascaceae</taxon>
        <taxon>Scedosporium</taxon>
    </lineage>
</organism>
<dbReference type="InterPro" id="IPR004352">
    <property type="entry name" value="GH114_TIM-barrel"/>
</dbReference>
<dbReference type="HOGENOM" id="CLU_051214_1_0_1"/>
<dbReference type="Pfam" id="PF03537">
    <property type="entry name" value="Glyco_hydro_114"/>
    <property type="match status" value="1"/>
</dbReference>
<dbReference type="RefSeq" id="XP_016645362.1">
    <property type="nucleotide sequence ID" value="XM_016785065.1"/>
</dbReference>
<evidence type="ECO:0000256" key="1">
    <source>
        <dbReference type="ARBA" id="ARBA00001255"/>
    </source>
</evidence>
<evidence type="ECO:0000259" key="5">
    <source>
        <dbReference type="Pfam" id="PF03537"/>
    </source>
</evidence>
<dbReference type="SUPFAM" id="SSF51445">
    <property type="entry name" value="(Trans)glycosidases"/>
    <property type="match status" value="1"/>
</dbReference>
<evidence type="ECO:0000256" key="4">
    <source>
        <dbReference type="SAM" id="SignalP"/>
    </source>
</evidence>
<dbReference type="Gene3D" id="3.20.20.70">
    <property type="entry name" value="Aldolase class I"/>
    <property type="match status" value="1"/>
</dbReference>
<evidence type="ECO:0000313" key="7">
    <source>
        <dbReference type="Proteomes" id="UP000028545"/>
    </source>
</evidence>
<dbReference type="Proteomes" id="UP000028545">
    <property type="component" value="Unassembled WGS sequence"/>
</dbReference>
<dbReference type="EMBL" id="JOWA01000077">
    <property type="protein sequence ID" value="KEZ45563.1"/>
    <property type="molecule type" value="Genomic_DNA"/>
</dbReference>
<dbReference type="GeneID" id="27720971"/>
<comment type="catalytic activity">
    <reaction evidence="1">
        <text>Hydrolysis of terminal, non-reducing alpha-D-galactose residues in alpha-D-galactosides, including galactose oligosaccharides, galactomannans and galactolipids.</text>
        <dbReference type="EC" id="3.2.1.22"/>
    </reaction>
</comment>
<accession>A0A084GE01</accession>
<sequence length="424" mass="45267">MRPSIISLFLAAGATALPRRPCKRPGQGQNLSAFSAHRGEVDVPEVEVTRARPSVSKGARPQTSPEVSIPKTSPSQTPATNDEPESDVSAPAPSAPVATVPEESTSEESAPAAPVEAPASGGTSSVSGLPSSWKPGAKWQIVIDDPVDITKPLNPPDAQVWVVDYFHSVENPDIIPKLKSPSAGVDNTVICYINLGAIQESESDYPSFPKDAIGNDYDGYPEWWIDTSRSDVIDFMKKRLAKAAEVGCDGIDGDNIDGWDSGSAGDKTGFALTKAESINYIRTLATYAHSLKTQRGLPLLFGQKNSQQLIPDVADYVDFAVLEDCQGSGDWCGEFQGFITGAARSDGAKLPVFDIEYPDSGVDGDASIAQSDWDHYCNRDPAVVGNAGFSTIIKRTSGELDGWVQYCEDSASAGVYTTNMIQWN</sequence>
<proteinExistence type="predicted"/>
<feature type="signal peptide" evidence="4">
    <location>
        <begin position="1"/>
        <end position="16"/>
    </location>
</feature>
<keyword evidence="4" id="KW-0732">Signal</keyword>
<dbReference type="VEuPathDB" id="FungiDB:SAPIO_CDS1899"/>
<dbReference type="AlphaFoldDB" id="A0A084GE01"/>
<evidence type="ECO:0000256" key="3">
    <source>
        <dbReference type="SAM" id="MobiDB-lite"/>
    </source>
</evidence>
<dbReference type="InterPro" id="IPR017853">
    <property type="entry name" value="GH"/>
</dbReference>
<evidence type="ECO:0000256" key="2">
    <source>
        <dbReference type="ARBA" id="ARBA00012755"/>
    </source>
</evidence>